<sequence length="443" mass="49515">MASQLNLFRRQVFTSMFFTQFFGAFNDNIFKQALILVLTYSAAAKLETEVSLLNNLAALLFILPYFLFSALAGQIADKYEKSTLTGHIKLLEIIIMAVAAVGFIYEIYSLLFFCLFMMGTQSTFFGPIKYAYLPETMRHDELVAANGLFQTSTSLAILTGMMTAGILTQLYFSEYWLATVTIVVAILGYLSARQIPKTKVHAPDLSINWNIAGTSFELLKYLYHLPLLFFITLGNSWFWFYGATFLTQTPEVTKVLLHADESVVIFLLSLFSVGIAIGSLLCKTLTKNQVSFRLLPYGLLGLSVFAMALYFSLNQLSLALPIWPYAVMDIIHQLHAWPVFIALFLLGFSGGVYIVPLYTAMQAYAPIDYRSRIVGANNILNAIFMVISAIFSIIILAVIKLSLAQLFAITAILNAIFGLFLCLKLKKYDRTLPIHTDKTAISP</sequence>
<evidence type="ECO:0000256" key="4">
    <source>
        <dbReference type="ARBA" id="ARBA00022692"/>
    </source>
</evidence>
<dbReference type="GO" id="GO:0022857">
    <property type="term" value="F:transmembrane transporter activity"/>
    <property type="evidence" value="ECO:0007669"/>
    <property type="project" value="InterPro"/>
</dbReference>
<gene>
    <name evidence="7" type="ORF">EJK53_1353</name>
</gene>
<reference evidence="7 8" key="1">
    <citation type="submission" date="2018-12" db="EMBL/GenBank/DDBJ databases">
        <title>Persistence of Moraxella catarrhalis in Chronic Obstructive Pulmonary Disease and Regulation of the Hag/MID Adhesin.</title>
        <authorList>
            <person name="Murphy T."/>
            <person name="Zhao X."/>
            <person name="Vyas G."/>
            <person name="Aluvathingal J."/>
            <person name="Nadendla S."/>
            <person name="Tallon L."/>
            <person name="Tettelin H."/>
        </authorList>
    </citation>
    <scope>NUCLEOTIDE SEQUENCE [LARGE SCALE GENOMIC DNA]</scope>
    <source>
        <strain evidence="7 8">46P58B1</strain>
    </source>
</reference>
<dbReference type="EMBL" id="CP034662">
    <property type="protein sequence ID" value="AZQ93914.1"/>
    <property type="molecule type" value="Genomic_DNA"/>
</dbReference>
<dbReference type="CDD" id="cd06173">
    <property type="entry name" value="MFS_MefA_like"/>
    <property type="match status" value="1"/>
</dbReference>
<evidence type="ECO:0000256" key="5">
    <source>
        <dbReference type="ARBA" id="ARBA00022989"/>
    </source>
</evidence>
<name>A0A3A9P532_MORCA</name>
<accession>A0A3A9P532</accession>
<dbReference type="Gene3D" id="1.20.1250.20">
    <property type="entry name" value="MFS general substrate transporter like domains"/>
    <property type="match status" value="1"/>
</dbReference>
<keyword evidence="3" id="KW-1003">Cell membrane</keyword>
<dbReference type="GO" id="GO:0005886">
    <property type="term" value="C:plasma membrane"/>
    <property type="evidence" value="ECO:0007669"/>
    <property type="project" value="UniProtKB-SubCell"/>
</dbReference>
<keyword evidence="5" id="KW-1133">Transmembrane helix</keyword>
<keyword evidence="6" id="KW-0472">Membrane</keyword>
<dbReference type="PROSITE" id="PS50850">
    <property type="entry name" value="MFS"/>
    <property type="match status" value="1"/>
</dbReference>
<dbReference type="RefSeq" id="WP_003660235.1">
    <property type="nucleotide sequence ID" value="NZ_CP007669.1"/>
</dbReference>
<evidence type="ECO:0000256" key="3">
    <source>
        <dbReference type="ARBA" id="ARBA00022475"/>
    </source>
</evidence>
<evidence type="ECO:0000256" key="1">
    <source>
        <dbReference type="ARBA" id="ARBA00004651"/>
    </source>
</evidence>
<evidence type="ECO:0000256" key="6">
    <source>
        <dbReference type="ARBA" id="ARBA00023136"/>
    </source>
</evidence>
<proteinExistence type="predicted"/>
<keyword evidence="2" id="KW-0813">Transport</keyword>
<dbReference type="OMA" id="GNGMVEM"/>
<dbReference type="GeneID" id="66585341"/>
<dbReference type="PANTHER" id="PTHR43266">
    <property type="entry name" value="MACROLIDE-EFFLUX PROTEIN"/>
    <property type="match status" value="1"/>
</dbReference>
<dbReference type="PANTHER" id="PTHR43266:SF2">
    <property type="entry name" value="MAJOR FACILITATOR SUPERFAMILY (MFS) PROFILE DOMAIN-CONTAINING PROTEIN"/>
    <property type="match status" value="1"/>
</dbReference>
<dbReference type="InterPro" id="IPR020846">
    <property type="entry name" value="MFS_dom"/>
</dbReference>
<evidence type="ECO:0000313" key="7">
    <source>
        <dbReference type="EMBL" id="AZQ93914.1"/>
    </source>
</evidence>
<keyword evidence="4" id="KW-0812">Transmembrane</keyword>
<protein>
    <submittedName>
        <fullName evidence="7">Major Facilitator Superfamily protein</fullName>
    </submittedName>
</protein>
<dbReference type="InterPro" id="IPR011701">
    <property type="entry name" value="MFS"/>
</dbReference>
<evidence type="ECO:0000313" key="8">
    <source>
        <dbReference type="Proteomes" id="UP000280228"/>
    </source>
</evidence>
<dbReference type="AlphaFoldDB" id="A0A3A9P532"/>
<organism evidence="7 8">
    <name type="scientific">Moraxella catarrhalis</name>
    <name type="common">Branhamella catarrhalis</name>
    <dbReference type="NCBI Taxonomy" id="480"/>
    <lineage>
        <taxon>Bacteria</taxon>
        <taxon>Pseudomonadati</taxon>
        <taxon>Pseudomonadota</taxon>
        <taxon>Gammaproteobacteria</taxon>
        <taxon>Moraxellales</taxon>
        <taxon>Moraxellaceae</taxon>
        <taxon>Moraxella</taxon>
    </lineage>
</organism>
<comment type="subcellular location">
    <subcellularLocation>
        <location evidence="1">Cell membrane</location>
        <topology evidence="1">Multi-pass membrane protein</topology>
    </subcellularLocation>
</comment>
<evidence type="ECO:0000256" key="2">
    <source>
        <dbReference type="ARBA" id="ARBA00022448"/>
    </source>
</evidence>
<dbReference type="KEGG" id="mcat:MC25239_01195"/>
<dbReference type="InterPro" id="IPR036259">
    <property type="entry name" value="MFS_trans_sf"/>
</dbReference>
<dbReference type="Pfam" id="PF07690">
    <property type="entry name" value="MFS_1"/>
    <property type="match status" value="1"/>
</dbReference>
<dbReference type="Proteomes" id="UP000280228">
    <property type="component" value="Chromosome"/>
</dbReference>
<dbReference type="SUPFAM" id="SSF103473">
    <property type="entry name" value="MFS general substrate transporter"/>
    <property type="match status" value="1"/>
</dbReference>